<evidence type="ECO:0000313" key="2">
    <source>
        <dbReference type="Proteomes" id="UP000539372"/>
    </source>
</evidence>
<accession>A0A7Y0HCW8</accession>
<dbReference type="RefSeq" id="WP_169623460.1">
    <property type="nucleotide sequence ID" value="NZ_JABBNT010000001.1"/>
</dbReference>
<reference evidence="1 2" key="1">
    <citation type="submission" date="2020-04" db="EMBL/GenBank/DDBJ databases">
        <title>Rhodospirillaceae bacterium KN72 isolated from deep sea.</title>
        <authorList>
            <person name="Zhang D.-C."/>
        </authorList>
    </citation>
    <scope>NUCLEOTIDE SEQUENCE [LARGE SCALE GENOMIC DNA]</scope>
    <source>
        <strain evidence="1 2">KN72</strain>
    </source>
</reference>
<dbReference type="Proteomes" id="UP000539372">
    <property type="component" value="Unassembled WGS sequence"/>
</dbReference>
<organism evidence="1 2">
    <name type="scientific">Pacificispira spongiicola</name>
    <dbReference type="NCBI Taxonomy" id="2729598"/>
    <lineage>
        <taxon>Bacteria</taxon>
        <taxon>Pseudomonadati</taxon>
        <taxon>Pseudomonadota</taxon>
        <taxon>Alphaproteobacteria</taxon>
        <taxon>Rhodospirillales</taxon>
        <taxon>Rhodospirillaceae</taxon>
        <taxon>Pacificispira</taxon>
    </lineage>
</organism>
<gene>
    <name evidence="1" type="ORF">HH303_01640</name>
</gene>
<keyword evidence="2" id="KW-1185">Reference proteome</keyword>
<dbReference type="AlphaFoldDB" id="A0A7Y0HCW8"/>
<comment type="caution">
    <text evidence="1">The sequence shown here is derived from an EMBL/GenBank/DDBJ whole genome shotgun (WGS) entry which is preliminary data.</text>
</comment>
<dbReference type="Pfam" id="PF07310">
    <property type="entry name" value="PAS_5"/>
    <property type="match status" value="1"/>
</dbReference>
<dbReference type="InterPro" id="IPR009922">
    <property type="entry name" value="DUF1457"/>
</dbReference>
<evidence type="ECO:0000313" key="1">
    <source>
        <dbReference type="EMBL" id="NMM43161.1"/>
    </source>
</evidence>
<sequence length="167" mass="18430">MVQSDINQRFLDYWRSIRGAGGSIPARADFDPVSVPRGVLDHLFLTQISPDPFRVRILLQGSFITTEGGQSLRGKDVGPDTFGAGWEEILGLYRRVAMQGRPIRSKERHTGAHGWKILTEVILAPLSDDEGAIGYVVGSLDRLKDRTERGAPGRTDTWSVLDVADVD</sequence>
<proteinExistence type="predicted"/>
<protein>
    <submittedName>
        <fullName evidence="1">PAS domain-containing protein</fullName>
    </submittedName>
</protein>
<name>A0A7Y0HCW8_9PROT</name>
<dbReference type="EMBL" id="JABBNT010000001">
    <property type="protein sequence ID" value="NMM43161.1"/>
    <property type="molecule type" value="Genomic_DNA"/>
</dbReference>